<accession>A0ABP4MQH2</accession>
<feature type="transmembrane region" description="Helical" evidence="1">
    <location>
        <begin position="12"/>
        <end position="40"/>
    </location>
</feature>
<evidence type="ECO:0000313" key="2">
    <source>
        <dbReference type="EMBL" id="GAA1547294.1"/>
    </source>
</evidence>
<dbReference type="Proteomes" id="UP001500363">
    <property type="component" value="Unassembled WGS sequence"/>
</dbReference>
<keyword evidence="1" id="KW-1133">Transmembrane helix</keyword>
<keyword evidence="1" id="KW-0812">Transmembrane</keyword>
<gene>
    <name evidence="2" type="ORF">GCM10009741_58640</name>
</gene>
<reference evidence="3" key="1">
    <citation type="journal article" date="2019" name="Int. J. Syst. Evol. Microbiol.">
        <title>The Global Catalogue of Microorganisms (GCM) 10K type strain sequencing project: providing services to taxonomists for standard genome sequencing and annotation.</title>
        <authorList>
            <consortium name="The Broad Institute Genomics Platform"/>
            <consortium name="The Broad Institute Genome Sequencing Center for Infectious Disease"/>
            <person name="Wu L."/>
            <person name="Ma J."/>
        </authorList>
    </citation>
    <scope>NUCLEOTIDE SEQUENCE [LARGE SCALE GENOMIC DNA]</scope>
    <source>
        <strain evidence="3">JCM 14303</strain>
    </source>
</reference>
<comment type="caution">
    <text evidence="2">The sequence shown here is derived from an EMBL/GenBank/DDBJ whole genome shotgun (WGS) entry which is preliminary data.</text>
</comment>
<name>A0ABP4MQH2_9ACTN</name>
<protein>
    <submittedName>
        <fullName evidence="2">Uncharacterized protein</fullName>
    </submittedName>
</protein>
<dbReference type="EMBL" id="BAAANC010000003">
    <property type="protein sequence ID" value="GAA1547294.1"/>
    <property type="molecule type" value="Genomic_DNA"/>
</dbReference>
<evidence type="ECO:0000313" key="3">
    <source>
        <dbReference type="Proteomes" id="UP001500363"/>
    </source>
</evidence>
<sequence>MDDELFCELYRLFFADAITGFLAGVIAAKMSVLLPGLALIDPAGQLTRYLAEKIAEAMPTPCEEKAAERPDDPLVDVAHDLVTQTFDRWLDRALQDAA</sequence>
<evidence type="ECO:0000256" key="1">
    <source>
        <dbReference type="SAM" id="Phobius"/>
    </source>
</evidence>
<organism evidence="2 3">
    <name type="scientific">Kribbella lupini</name>
    <dbReference type="NCBI Taxonomy" id="291602"/>
    <lineage>
        <taxon>Bacteria</taxon>
        <taxon>Bacillati</taxon>
        <taxon>Actinomycetota</taxon>
        <taxon>Actinomycetes</taxon>
        <taxon>Propionibacteriales</taxon>
        <taxon>Kribbellaceae</taxon>
        <taxon>Kribbella</taxon>
    </lineage>
</organism>
<proteinExistence type="predicted"/>
<keyword evidence="3" id="KW-1185">Reference proteome</keyword>
<keyword evidence="1" id="KW-0472">Membrane</keyword>